<protein>
    <submittedName>
        <fullName evidence="2">Uncharacterized protein</fullName>
    </submittedName>
</protein>
<feature type="region of interest" description="Disordered" evidence="1">
    <location>
        <begin position="1"/>
        <end position="28"/>
    </location>
</feature>
<reference evidence="2 3" key="1">
    <citation type="submission" date="2020-01" db="EMBL/GenBank/DDBJ databases">
        <title>Insect and environment-associated Actinomycetes.</title>
        <authorList>
            <person name="Currrie C."/>
            <person name="Chevrette M."/>
            <person name="Carlson C."/>
            <person name="Stubbendieck R."/>
            <person name="Wendt-Pienkowski E."/>
        </authorList>
    </citation>
    <scope>NUCLEOTIDE SEQUENCE [LARGE SCALE GENOMIC DNA]</scope>
    <source>
        <strain evidence="2 3">SID11342</strain>
    </source>
</reference>
<dbReference type="Gene3D" id="2.60.120.10">
    <property type="entry name" value="Jelly Rolls"/>
    <property type="match status" value="1"/>
</dbReference>
<proteinExistence type="predicted"/>
<comment type="caution">
    <text evidence="2">The sequence shown here is derived from an EMBL/GenBank/DDBJ whole genome shotgun (WGS) entry which is preliminary data.</text>
</comment>
<evidence type="ECO:0000256" key="1">
    <source>
        <dbReference type="SAM" id="MobiDB-lite"/>
    </source>
</evidence>
<dbReference type="Proteomes" id="UP000471293">
    <property type="component" value="Unassembled WGS sequence"/>
</dbReference>
<name>A0A6N9U448_STRHA</name>
<sequence>MYNDSDPRASLAGAADTRDSGAPIAPPEFFDLRASAPETGGTPEERTFVVRGQNVVLVHTFAHGGDELDNGAPGGEVAVLTTDDAASYEVVRADGTATTVDAPGLTVVPPGASRLRVLTDGPIVRLFESTEGEWAERAVNADSYTRPHPRVAALTRWPEPTGEERVRVYPLSAVAEQPGRFGRIFRTRAFMVNFLPALDGPRDPRKLSPHDHADFEQLSLATEGEFVHHIRTPWLPDRTTWREDDHVHLGSPSLAVIPPPTVHTSEAHAGGRHLLVDIFSPPRTDFSQKPGWVLNADDYPMP</sequence>
<dbReference type="RefSeq" id="WP_164345149.1">
    <property type="nucleotide sequence ID" value="NZ_JAAGLQ010000298.1"/>
</dbReference>
<organism evidence="2 3">
    <name type="scientific">Streptomyces halstedii</name>
    <dbReference type="NCBI Taxonomy" id="1944"/>
    <lineage>
        <taxon>Bacteria</taxon>
        <taxon>Bacillati</taxon>
        <taxon>Actinomycetota</taxon>
        <taxon>Actinomycetes</taxon>
        <taxon>Kitasatosporales</taxon>
        <taxon>Streptomycetaceae</taxon>
        <taxon>Streptomyces</taxon>
    </lineage>
</organism>
<dbReference type="EMBL" id="JAAGLQ010000298">
    <property type="protein sequence ID" value="NEA16793.1"/>
    <property type="molecule type" value="Genomic_DNA"/>
</dbReference>
<evidence type="ECO:0000313" key="3">
    <source>
        <dbReference type="Proteomes" id="UP000471293"/>
    </source>
</evidence>
<gene>
    <name evidence="2" type="ORF">G3I29_14910</name>
</gene>
<accession>A0A6N9U448</accession>
<evidence type="ECO:0000313" key="2">
    <source>
        <dbReference type="EMBL" id="NEA16793.1"/>
    </source>
</evidence>
<dbReference type="InterPro" id="IPR011051">
    <property type="entry name" value="RmlC_Cupin_sf"/>
</dbReference>
<dbReference type="SUPFAM" id="SSF51182">
    <property type="entry name" value="RmlC-like cupins"/>
    <property type="match status" value="1"/>
</dbReference>
<dbReference type="InterPro" id="IPR014710">
    <property type="entry name" value="RmlC-like_jellyroll"/>
</dbReference>
<dbReference type="AlphaFoldDB" id="A0A6N9U448"/>